<dbReference type="STRING" id="1618436.UV59_C0029G0013"/>
<comment type="caution">
    <text evidence="1">The sequence shown here is derived from an EMBL/GenBank/DDBJ whole genome shotgun (WGS) entry which is preliminary data.</text>
</comment>
<sequence>MVLLLLPFGHEISNRILKRTTYGQKIVNSIYAALPQLLQLTNKKTVWFDYDQSADVLYVSFRRPQDTTETIPIDNHVLLRQRGDETVGLIILNASQIARTQTKQ</sequence>
<dbReference type="InterPro" id="IPR019270">
    <property type="entry name" value="DUF2283"/>
</dbReference>
<dbReference type="AlphaFoldDB" id="A0A0G1ELL2"/>
<organism evidence="1 2">
    <name type="scientific">Candidatus Gottesmanbacteria bacterium GW2011_GWA1_43_11</name>
    <dbReference type="NCBI Taxonomy" id="1618436"/>
    <lineage>
        <taxon>Bacteria</taxon>
        <taxon>Candidatus Gottesmaniibacteriota</taxon>
    </lineage>
</organism>
<proteinExistence type="predicted"/>
<evidence type="ECO:0000313" key="2">
    <source>
        <dbReference type="Proteomes" id="UP000034543"/>
    </source>
</evidence>
<reference evidence="1 2" key="1">
    <citation type="journal article" date="2015" name="Nature">
        <title>rRNA introns, odd ribosomes, and small enigmatic genomes across a large radiation of phyla.</title>
        <authorList>
            <person name="Brown C.T."/>
            <person name="Hug L.A."/>
            <person name="Thomas B.C."/>
            <person name="Sharon I."/>
            <person name="Castelle C.J."/>
            <person name="Singh A."/>
            <person name="Wilkins M.J."/>
            <person name="Williams K.H."/>
            <person name="Banfield J.F."/>
        </authorList>
    </citation>
    <scope>NUCLEOTIDE SEQUENCE [LARGE SCALE GENOMIC DNA]</scope>
</reference>
<accession>A0A0G1ELL2</accession>
<dbReference type="EMBL" id="LCFB01000029">
    <property type="protein sequence ID" value="KKS83941.1"/>
    <property type="molecule type" value="Genomic_DNA"/>
</dbReference>
<name>A0A0G1ELL2_9BACT</name>
<protein>
    <recommendedName>
        <fullName evidence="3">DUF2283 domain-containing protein</fullName>
    </recommendedName>
</protein>
<dbReference type="Proteomes" id="UP000034543">
    <property type="component" value="Unassembled WGS sequence"/>
</dbReference>
<evidence type="ECO:0000313" key="1">
    <source>
        <dbReference type="EMBL" id="KKS83941.1"/>
    </source>
</evidence>
<evidence type="ECO:0008006" key="3">
    <source>
        <dbReference type="Google" id="ProtNLM"/>
    </source>
</evidence>
<gene>
    <name evidence="1" type="ORF">UV59_C0029G0013</name>
</gene>
<dbReference type="Pfam" id="PF10049">
    <property type="entry name" value="DUF2283"/>
    <property type="match status" value="1"/>
</dbReference>